<reference evidence="1 2" key="1">
    <citation type="journal article" date="2013" name="Curr. Biol.">
        <title>The Genome of the Foraminiferan Reticulomyxa filosa.</title>
        <authorList>
            <person name="Glockner G."/>
            <person name="Hulsmann N."/>
            <person name="Schleicher M."/>
            <person name="Noegel A.A."/>
            <person name="Eichinger L."/>
            <person name="Gallinger C."/>
            <person name="Pawlowski J."/>
            <person name="Sierra R."/>
            <person name="Euteneuer U."/>
            <person name="Pillet L."/>
            <person name="Moustafa A."/>
            <person name="Platzer M."/>
            <person name="Groth M."/>
            <person name="Szafranski K."/>
            <person name="Schliwa M."/>
        </authorList>
    </citation>
    <scope>NUCLEOTIDE SEQUENCE [LARGE SCALE GENOMIC DNA]</scope>
</reference>
<organism evidence="1 2">
    <name type="scientific">Reticulomyxa filosa</name>
    <dbReference type="NCBI Taxonomy" id="46433"/>
    <lineage>
        <taxon>Eukaryota</taxon>
        <taxon>Sar</taxon>
        <taxon>Rhizaria</taxon>
        <taxon>Retaria</taxon>
        <taxon>Foraminifera</taxon>
        <taxon>Monothalamids</taxon>
        <taxon>Reticulomyxidae</taxon>
        <taxon>Reticulomyxa</taxon>
    </lineage>
</organism>
<dbReference type="AlphaFoldDB" id="X6NA96"/>
<protein>
    <submittedName>
        <fullName evidence="1">Uncharacterized protein</fullName>
    </submittedName>
</protein>
<evidence type="ECO:0000313" key="1">
    <source>
        <dbReference type="EMBL" id="ETO23220.1"/>
    </source>
</evidence>
<dbReference type="EMBL" id="ASPP01010108">
    <property type="protein sequence ID" value="ETO23220.1"/>
    <property type="molecule type" value="Genomic_DNA"/>
</dbReference>
<comment type="caution">
    <text evidence="1">The sequence shown here is derived from an EMBL/GenBank/DDBJ whole genome shotgun (WGS) entry which is preliminary data.</text>
</comment>
<accession>X6NA96</accession>
<proteinExistence type="predicted"/>
<evidence type="ECO:0000313" key="2">
    <source>
        <dbReference type="Proteomes" id="UP000023152"/>
    </source>
</evidence>
<sequence>MHKNMITVQELCKNMPMEFTCMLKLINELSYFDLPLYELYINILDNILTKCLQQETDFKNEQPVAQASVSTLGSMQTNRFNPSFEDQSIKENTHIFDFHLNNNKFNPHLISHTLKSRTNKSSVCVKNDHSNNTCTCGYEMVGKKRTFTAMQNTQYNVNEDEYTASKDIIVFGDTANIEMNTRNKYIESPPKRIRKM</sequence>
<gene>
    <name evidence="1" type="ORF">RFI_13965</name>
</gene>
<dbReference type="Proteomes" id="UP000023152">
    <property type="component" value="Unassembled WGS sequence"/>
</dbReference>
<keyword evidence="2" id="KW-1185">Reference proteome</keyword>
<name>X6NA96_RETFI</name>